<proteinExistence type="inferred from homology"/>
<dbReference type="InterPro" id="IPR036388">
    <property type="entry name" value="WH-like_DNA-bd_sf"/>
</dbReference>
<comment type="similarity">
    <text evidence="1">Belongs to the LysR transcriptional regulatory family.</text>
</comment>
<protein>
    <submittedName>
        <fullName evidence="6">Transcriptional regulator, LysR family</fullName>
    </submittedName>
</protein>
<dbReference type="SUPFAM" id="SSF46785">
    <property type="entry name" value="Winged helix' DNA-binding domain"/>
    <property type="match status" value="1"/>
</dbReference>
<reference evidence="7" key="1">
    <citation type="submission" date="2016-12" db="EMBL/GenBank/DDBJ databases">
        <authorList>
            <person name="Varghese N."/>
            <person name="Submissions S."/>
        </authorList>
    </citation>
    <scope>NUCLEOTIDE SEQUENCE [LARGE SCALE GENOMIC DNA]</scope>
    <source>
        <strain evidence="7">DSM 11544</strain>
    </source>
</reference>
<dbReference type="InterPro" id="IPR005119">
    <property type="entry name" value="LysR_subst-bd"/>
</dbReference>
<dbReference type="STRING" id="1121395.SAMN02745215_01868"/>
<dbReference type="EMBL" id="FRDN01000006">
    <property type="protein sequence ID" value="SHN68909.1"/>
    <property type="molecule type" value="Genomic_DNA"/>
</dbReference>
<dbReference type="RefSeq" id="WP_072772357.1">
    <property type="nucleotide sequence ID" value="NZ_FRDN01000006.1"/>
</dbReference>
<evidence type="ECO:0000313" key="6">
    <source>
        <dbReference type="EMBL" id="SHN68909.1"/>
    </source>
</evidence>
<keyword evidence="7" id="KW-1185">Reference proteome</keyword>
<dbReference type="Gene3D" id="1.10.10.10">
    <property type="entry name" value="Winged helix-like DNA-binding domain superfamily/Winged helix DNA-binding domain"/>
    <property type="match status" value="1"/>
</dbReference>
<dbReference type="Proteomes" id="UP000184010">
    <property type="component" value="Unassembled WGS sequence"/>
</dbReference>
<dbReference type="Pfam" id="PF03466">
    <property type="entry name" value="LysR_substrate"/>
    <property type="match status" value="1"/>
</dbReference>
<name>A0A1M7TDU6_9FIRM</name>
<organism evidence="6 7">
    <name type="scientific">Desulfitobacterium chlororespirans DSM 11544</name>
    <dbReference type="NCBI Taxonomy" id="1121395"/>
    <lineage>
        <taxon>Bacteria</taxon>
        <taxon>Bacillati</taxon>
        <taxon>Bacillota</taxon>
        <taxon>Clostridia</taxon>
        <taxon>Eubacteriales</taxon>
        <taxon>Desulfitobacteriaceae</taxon>
        <taxon>Desulfitobacterium</taxon>
    </lineage>
</organism>
<dbReference type="InterPro" id="IPR050950">
    <property type="entry name" value="HTH-type_LysR_regulators"/>
</dbReference>
<dbReference type="InterPro" id="IPR036390">
    <property type="entry name" value="WH_DNA-bd_sf"/>
</dbReference>
<evidence type="ECO:0000256" key="2">
    <source>
        <dbReference type="ARBA" id="ARBA00023015"/>
    </source>
</evidence>
<feature type="domain" description="HTH lysR-type" evidence="5">
    <location>
        <begin position="1"/>
        <end position="58"/>
    </location>
</feature>
<dbReference type="SUPFAM" id="SSF53850">
    <property type="entry name" value="Periplasmic binding protein-like II"/>
    <property type="match status" value="1"/>
</dbReference>
<dbReference type="FunFam" id="1.10.10.10:FF:000001">
    <property type="entry name" value="LysR family transcriptional regulator"/>
    <property type="match status" value="1"/>
</dbReference>
<dbReference type="Pfam" id="PF00126">
    <property type="entry name" value="HTH_1"/>
    <property type="match status" value="1"/>
</dbReference>
<accession>A0A1M7TDU6</accession>
<dbReference type="Gene3D" id="3.40.190.290">
    <property type="match status" value="1"/>
</dbReference>
<dbReference type="CDD" id="cd05466">
    <property type="entry name" value="PBP2_LTTR_substrate"/>
    <property type="match status" value="1"/>
</dbReference>
<evidence type="ECO:0000313" key="7">
    <source>
        <dbReference type="Proteomes" id="UP000184010"/>
    </source>
</evidence>
<keyword evidence="2" id="KW-0805">Transcription regulation</keyword>
<dbReference type="GO" id="GO:0003677">
    <property type="term" value="F:DNA binding"/>
    <property type="evidence" value="ECO:0007669"/>
    <property type="project" value="UniProtKB-KW"/>
</dbReference>
<dbReference type="GO" id="GO:0003700">
    <property type="term" value="F:DNA-binding transcription factor activity"/>
    <property type="evidence" value="ECO:0007669"/>
    <property type="project" value="InterPro"/>
</dbReference>
<keyword evidence="4" id="KW-0804">Transcription</keyword>
<evidence type="ECO:0000256" key="4">
    <source>
        <dbReference type="ARBA" id="ARBA00023163"/>
    </source>
</evidence>
<keyword evidence="3" id="KW-0238">DNA-binding</keyword>
<dbReference type="PANTHER" id="PTHR30419">
    <property type="entry name" value="HTH-TYPE TRANSCRIPTIONAL REGULATOR YBHD"/>
    <property type="match status" value="1"/>
</dbReference>
<gene>
    <name evidence="6" type="ORF">SAMN02745215_01868</name>
</gene>
<dbReference type="AlphaFoldDB" id="A0A1M7TDU6"/>
<evidence type="ECO:0000259" key="5">
    <source>
        <dbReference type="PROSITE" id="PS50931"/>
    </source>
</evidence>
<dbReference type="GO" id="GO:0005829">
    <property type="term" value="C:cytosol"/>
    <property type="evidence" value="ECO:0007669"/>
    <property type="project" value="TreeGrafter"/>
</dbReference>
<dbReference type="PANTHER" id="PTHR30419:SF28">
    <property type="entry name" value="HTH-TYPE TRANSCRIPTIONAL REGULATOR BSDA"/>
    <property type="match status" value="1"/>
</dbReference>
<evidence type="ECO:0000256" key="3">
    <source>
        <dbReference type="ARBA" id="ARBA00023125"/>
    </source>
</evidence>
<sequence>MRLEQLYHLVEVAKYNSISIAAERIYITQPAVSASISKLEDELGVLLFKRTTKGAYPTDIGQTIIEAAEEILQKVDFIKELANTSTLTGNITVATIPSMCDKIMPNVLSCLKEAHPGISVSLHIGESIQILNHIQSGTADIGIVIMTEEIQEKNTHFEKLFHDEFLIYVGKNSPLANKQAVTLQEALEYPVVAYNDEFSRNNGGITSLLKKYSSPKISFRFDNFEMIKRTVSQGTFISFFPKFMSKNDVYQLSHEIVPIAIQDVTLDITIALIWAKRHIFSAAEKEFIAILKSFCEETMVEDCS</sequence>
<dbReference type="InterPro" id="IPR000847">
    <property type="entry name" value="LysR_HTH_N"/>
</dbReference>
<evidence type="ECO:0000256" key="1">
    <source>
        <dbReference type="ARBA" id="ARBA00009437"/>
    </source>
</evidence>
<dbReference type="PRINTS" id="PR00039">
    <property type="entry name" value="HTHLYSR"/>
</dbReference>
<dbReference type="PROSITE" id="PS50931">
    <property type="entry name" value="HTH_LYSR"/>
    <property type="match status" value="1"/>
</dbReference>